<reference evidence="1" key="2">
    <citation type="journal article" date="2021" name="PeerJ">
        <title>Extensive microbial diversity within the chicken gut microbiome revealed by metagenomics and culture.</title>
        <authorList>
            <person name="Gilroy R."/>
            <person name="Ravi A."/>
            <person name="Getino M."/>
            <person name="Pursley I."/>
            <person name="Horton D.L."/>
            <person name="Alikhan N.F."/>
            <person name="Baker D."/>
            <person name="Gharbi K."/>
            <person name="Hall N."/>
            <person name="Watson M."/>
            <person name="Adriaenssens E.M."/>
            <person name="Foster-Nyarko E."/>
            <person name="Jarju S."/>
            <person name="Secka A."/>
            <person name="Antonio M."/>
            <person name="Oren A."/>
            <person name="Chaudhuri R.R."/>
            <person name="La Ragione R."/>
            <person name="Hildebrand F."/>
            <person name="Pallen M.J."/>
        </authorList>
    </citation>
    <scope>NUCLEOTIDE SEQUENCE</scope>
    <source>
        <strain evidence="1">ChiSxjej2B14-8506</strain>
    </source>
</reference>
<sequence>MSGSIWGRRGLLLAGVPLLVALALLALSWAGDGASGMTELEARLSATLSEIEGAGQVRAMVLTGADEPAGQAESGEVTGVIIVAPGAYDLGVQLRLQRAAMTLFALPAERVEVFSGREGNSQ</sequence>
<protein>
    <submittedName>
        <fullName evidence="1">Uncharacterized protein</fullName>
    </submittedName>
</protein>
<name>A0A9D1LSB1_9FIRM</name>
<dbReference type="Proteomes" id="UP000824123">
    <property type="component" value="Unassembled WGS sequence"/>
</dbReference>
<dbReference type="AlphaFoldDB" id="A0A9D1LSB1"/>
<proteinExistence type="predicted"/>
<comment type="caution">
    <text evidence="1">The sequence shown here is derived from an EMBL/GenBank/DDBJ whole genome shotgun (WGS) entry which is preliminary data.</text>
</comment>
<reference evidence="1" key="1">
    <citation type="submission" date="2020-10" db="EMBL/GenBank/DDBJ databases">
        <authorList>
            <person name="Gilroy R."/>
        </authorList>
    </citation>
    <scope>NUCLEOTIDE SEQUENCE</scope>
    <source>
        <strain evidence="1">ChiSxjej2B14-8506</strain>
    </source>
</reference>
<evidence type="ECO:0000313" key="2">
    <source>
        <dbReference type="Proteomes" id="UP000824123"/>
    </source>
</evidence>
<gene>
    <name evidence="1" type="ORF">IAC59_07875</name>
</gene>
<dbReference type="EMBL" id="DVNK01000050">
    <property type="protein sequence ID" value="HIU47163.1"/>
    <property type="molecule type" value="Genomic_DNA"/>
</dbReference>
<organism evidence="1 2">
    <name type="scientific">Candidatus Fimadaptatus faecigallinarum</name>
    <dbReference type="NCBI Taxonomy" id="2840814"/>
    <lineage>
        <taxon>Bacteria</taxon>
        <taxon>Bacillati</taxon>
        <taxon>Bacillota</taxon>
        <taxon>Clostridia</taxon>
        <taxon>Eubacteriales</taxon>
        <taxon>Candidatus Fimadaptatus</taxon>
    </lineage>
</organism>
<accession>A0A9D1LSB1</accession>
<evidence type="ECO:0000313" key="1">
    <source>
        <dbReference type="EMBL" id="HIU47163.1"/>
    </source>
</evidence>